<keyword evidence="4" id="KW-1185">Reference proteome</keyword>
<feature type="non-terminal residue" evidence="3">
    <location>
        <position position="67"/>
    </location>
</feature>
<evidence type="ECO:0000313" key="3">
    <source>
        <dbReference type="EMBL" id="EPS70143.1"/>
    </source>
</evidence>
<organism evidence="3 4">
    <name type="scientific">Genlisea aurea</name>
    <dbReference type="NCBI Taxonomy" id="192259"/>
    <lineage>
        <taxon>Eukaryota</taxon>
        <taxon>Viridiplantae</taxon>
        <taxon>Streptophyta</taxon>
        <taxon>Embryophyta</taxon>
        <taxon>Tracheophyta</taxon>
        <taxon>Spermatophyta</taxon>
        <taxon>Magnoliopsida</taxon>
        <taxon>eudicotyledons</taxon>
        <taxon>Gunneridae</taxon>
        <taxon>Pentapetalae</taxon>
        <taxon>asterids</taxon>
        <taxon>lamiids</taxon>
        <taxon>Lamiales</taxon>
        <taxon>Lentibulariaceae</taxon>
        <taxon>Genlisea</taxon>
    </lineage>
</organism>
<protein>
    <recommendedName>
        <fullName evidence="5">Transmembrane protein</fullName>
    </recommendedName>
</protein>
<feature type="transmembrane region" description="Helical" evidence="1">
    <location>
        <begin position="40"/>
        <end position="62"/>
    </location>
</feature>
<keyword evidence="2" id="KW-0732">Signal</keyword>
<evidence type="ECO:0000256" key="1">
    <source>
        <dbReference type="SAM" id="Phobius"/>
    </source>
</evidence>
<dbReference type="AlphaFoldDB" id="S8E360"/>
<dbReference type="Pfam" id="PF11820">
    <property type="entry name" value="DUF3339"/>
    <property type="match status" value="1"/>
</dbReference>
<keyword evidence="1" id="KW-0812">Transmembrane</keyword>
<feature type="signal peptide" evidence="2">
    <location>
        <begin position="1"/>
        <end position="24"/>
    </location>
</feature>
<keyword evidence="1" id="KW-0472">Membrane</keyword>
<proteinExistence type="predicted"/>
<feature type="chain" id="PRO_5004562760" description="Transmembrane protein" evidence="2">
    <location>
        <begin position="25"/>
        <end position="67"/>
    </location>
</feature>
<dbReference type="PANTHER" id="PTHR33128">
    <property type="entry name" value="OS05G0103400 PROTEIN"/>
    <property type="match status" value="1"/>
</dbReference>
<evidence type="ECO:0000256" key="2">
    <source>
        <dbReference type="SAM" id="SignalP"/>
    </source>
</evidence>
<dbReference type="InterPro" id="IPR021775">
    <property type="entry name" value="DUF3339"/>
</dbReference>
<comment type="caution">
    <text evidence="3">The sequence shown here is derived from an EMBL/GenBank/DDBJ whole genome shotgun (WGS) entry which is preliminary data.</text>
</comment>
<dbReference type="EMBL" id="AUSU01001807">
    <property type="protein sequence ID" value="EPS70143.1"/>
    <property type="molecule type" value="Genomic_DNA"/>
</dbReference>
<keyword evidence="1" id="KW-1133">Transmembrane helix</keyword>
<reference evidence="3 4" key="1">
    <citation type="journal article" date="2013" name="BMC Genomics">
        <title>The miniature genome of a carnivorous plant Genlisea aurea contains a low number of genes and short non-coding sequences.</title>
        <authorList>
            <person name="Leushkin E.V."/>
            <person name="Sutormin R.A."/>
            <person name="Nabieva E.R."/>
            <person name="Penin A.A."/>
            <person name="Kondrashov A.S."/>
            <person name="Logacheva M.D."/>
        </authorList>
    </citation>
    <scope>NUCLEOTIDE SEQUENCE [LARGE SCALE GENOMIC DNA]</scope>
</reference>
<sequence length="67" mass="7428">MNDYGSLMIATALFLFLSPGFVLQLPAKDKPVDFLNMKTSLAAVAFHTVIFGLLLLLFLVVLDIHVY</sequence>
<evidence type="ECO:0008006" key="5">
    <source>
        <dbReference type="Google" id="ProtNLM"/>
    </source>
</evidence>
<dbReference type="OrthoDB" id="1926777at2759"/>
<gene>
    <name evidence="3" type="ORF">M569_04620</name>
</gene>
<dbReference type="PANTHER" id="PTHR33128:SF54">
    <property type="entry name" value="OS01G0849500 PROTEIN"/>
    <property type="match status" value="1"/>
</dbReference>
<accession>S8E360</accession>
<evidence type="ECO:0000313" key="4">
    <source>
        <dbReference type="Proteomes" id="UP000015453"/>
    </source>
</evidence>
<dbReference type="Proteomes" id="UP000015453">
    <property type="component" value="Unassembled WGS sequence"/>
</dbReference>
<name>S8E360_9LAMI</name>